<sequence>MPSNKKLISKMRQIAQWILVVHVVEFIEAYCTPRDTARRSPQRSRRSREQRRSPEATRWRYDSRRTNYDFDSCRRPYDYESRRYNYGRDFDEDSGRRAEFDAGSARRRADYESARRTDFDLSAPSVSRRSPESAPEGSVESPPEPAPSAPLRHERQARHRSQPYYESDPKISGLKVVKNSEIVEMIAGCRVLSQPDEDLQGAVGVQRMEPGDVGNQGASEIISATLATQYGVTGLK</sequence>
<dbReference type="EMBL" id="ODYU01008859">
    <property type="protein sequence ID" value="SOQ52822.1"/>
    <property type="molecule type" value="Genomic_DNA"/>
</dbReference>
<accession>A0A2H1WIU5</accession>
<organism evidence="2">
    <name type="scientific">Spodoptera frugiperda</name>
    <name type="common">Fall armyworm</name>
    <dbReference type="NCBI Taxonomy" id="7108"/>
    <lineage>
        <taxon>Eukaryota</taxon>
        <taxon>Metazoa</taxon>
        <taxon>Ecdysozoa</taxon>
        <taxon>Arthropoda</taxon>
        <taxon>Hexapoda</taxon>
        <taxon>Insecta</taxon>
        <taxon>Pterygota</taxon>
        <taxon>Neoptera</taxon>
        <taxon>Endopterygota</taxon>
        <taxon>Lepidoptera</taxon>
        <taxon>Glossata</taxon>
        <taxon>Ditrysia</taxon>
        <taxon>Noctuoidea</taxon>
        <taxon>Noctuidae</taxon>
        <taxon>Amphipyrinae</taxon>
        <taxon>Spodoptera</taxon>
    </lineage>
</organism>
<feature type="compositionally biased region" description="Low complexity" evidence="1">
    <location>
        <begin position="132"/>
        <end position="141"/>
    </location>
</feature>
<name>A0A2H1WIU5_SPOFR</name>
<gene>
    <name evidence="2" type="ORF">SFRICE_037800</name>
</gene>
<feature type="compositionally biased region" description="Basic and acidic residues" evidence="1">
    <location>
        <begin position="107"/>
        <end position="119"/>
    </location>
</feature>
<protein>
    <submittedName>
        <fullName evidence="2">SFRICE_037800</fullName>
    </submittedName>
</protein>
<proteinExistence type="predicted"/>
<feature type="compositionally biased region" description="Basic residues" evidence="1">
    <location>
        <begin position="40"/>
        <end position="49"/>
    </location>
</feature>
<evidence type="ECO:0000256" key="1">
    <source>
        <dbReference type="SAM" id="MobiDB-lite"/>
    </source>
</evidence>
<evidence type="ECO:0000313" key="2">
    <source>
        <dbReference type="EMBL" id="SOQ52822.1"/>
    </source>
</evidence>
<dbReference type="AlphaFoldDB" id="A0A2H1WIU5"/>
<feature type="region of interest" description="Disordered" evidence="1">
    <location>
        <begin position="86"/>
        <end position="168"/>
    </location>
</feature>
<feature type="region of interest" description="Disordered" evidence="1">
    <location>
        <begin position="35"/>
        <end position="58"/>
    </location>
</feature>
<reference evidence="2" key="1">
    <citation type="submission" date="2016-07" db="EMBL/GenBank/DDBJ databases">
        <authorList>
            <person name="Bretaudeau A."/>
        </authorList>
    </citation>
    <scope>NUCLEOTIDE SEQUENCE</scope>
    <source>
        <strain evidence="2">Rice</strain>
        <tissue evidence="2">Whole body</tissue>
    </source>
</reference>
<feature type="compositionally biased region" description="Basic and acidic residues" evidence="1">
    <location>
        <begin position="86"/>
        <end position="100"/>
    </location>
</feature>